<comment type="similarity">
    <text evidence="1 3">Belongs to the short-chain dehydrogenases/reductases (SDR) family.</text>
</comment>
<dbReference type="Pfam" id="PF00106">
    <property type="entry name" value="adh_short"/>
    <property type="match status" value="1"/>
</dbReference>
<feature type="region of interest" description="Disordered" evidence="4">
    <location>
        <begin position="1"/>
        <end position="36"/>
    </location>
</feature>
<accession>A0ABP9I986</accession>
<dbReference type="SUPFAM" id="SSF51735">
    <property type="entry name" value="NAD(P)-binding Rossmann-fold domains"/>
    <property type="match status" value="1"/>
</dbReference>
<dbReference type="PRINTS" id="PR00081">
    <property type="entry name" value="GDHRDH"/>
</dbReference>
<proteinExistence type="inferred from homology"/>
<dbReference type="NCBIfam" id="NF006114">
    <property type="entry name" value="PRK08263.1"/>
    <property type="match status" value="1"/>
</dbReference>
<dbReference type="InterPro" id="IPR036291">
    <property type="entry name" value="NAD(P)-bd_dom_sf"/>
</dbReference>
<reference evidence="7" key="1">
    <citation type="journal article" date="2019" name="Int. J. Syst. Evol. Microbiol.">
        <title>The Global Catalogue of Microorganisms (GCM) 10K type strain sequencing project: providing services to taxonomists for standard genome sequencing and annotation.</title>
        <authorList>
            <consortium name="The Broad Institute Genomics Platform"/>
            <consortium name="The Broad Institute Genome Sequencing Center for Infectious Disease"/>
            <person name="Wu L."/>
            <person name="Ma J."/>
        </authorList>
    </citation>
    <scope>NUCLEOTIDE SEQUENCE [LARGE SCALE GENOMIC DNA]</scope>
    <source>
        <strain evidence="7">JCM 17986</strain>
    </source>
</reference>
<evidence type="ECO:0000259" key="5">
    <source>
        <dbReference type="SMART" id="SM00822"/>
    </source>
</evidence>
<dbReference type="PANTHER" id="PTHR43976">
    <property type="entry name" value="SHORT CHAIN DEHYDROGENASE"/>
    <property type="match status" value="1"/>
</dbReference>
<dbReference type="InterPro" id="IPR002347">
    <property type="entry name" value="SDR_fam"/>
</dbReference>
<keyword evidence="7" id="KW-1185">Reference proteome</keyword>
<dbReference type="InterPro" id="IPR057326">
    <property type="entry name" value="KR_dom"/>
</dbReference>
<evidence type="ECO:0000313" key="6">
    <source>
        <dbReference type="EMBL" id="GAA4991512.1"/>
    </source>
</evidence>
<keyword evidence="2" id="KW-0560">Oxidoreductase</keyword>
<dbReference type="PANTHER" id="PTHR43976:SF16">
    <property type="entry name" value="SHORT-CHAIN DEHYDROGENASE_REDUCTASE FAMILY PROTEIN"/>
    <property type="match status" value="1"/>
</dbReference>
<dbReference type="CDD" id="cd05374">
    <property type="entry name" value="17beta-HSD-like_SDR_c"/>
    <property type="match status" value="1"/>
</dbReference>
<feature type="domain" description="Ketoreductase" evidence="5">
    <location>
        <begin position="47"/>
        <end position="232"/>
    </location>
</feature>
<evidence type="ECO:0000256" key="4">
    <source>
        <dbReference type="SAM" id="MobiDB-lite"/>
    </source>
</evidence>
<evidence type="ECO:0000256" key="2">
    <source>
        <dbReference type="ARBA" id="ARBA00023002"/>
    </source>
</evidence>
<dbReference type="EMBL" id="BAABHS010000044">
    <property type="protein sequence ID" value="GAA4991512.1"/>
    <property type="molecule type" value="Genomic_DNA"/>
</dbReference>
<dbReference type="SMART" id="SM00822">
    <property type="entry name" value="PKS_KR"/>
    <property type="match status" value="1"/>
</dbReference>
<evidence type="ECO:0000256" key="1">
    <source>
        <dbReference type="ARBA" id="ARBA00006484"/>
    </source>
</evidence>
<dbReference type="Proteomes" id="UP001500466">
    <property type="component" value="Unassembled WGS sequence"/>
</dbReference>
<sequence length="316" mass="33476">MTVQELFETSDAASVRLGAGPSSTREPFTPSPRHPTLDRNRGILMTKTWLITGSSRGLGRAIAEAVLADGHNLVATARHTEPLKDLADRYGDQVRLVTLDVTDAAAARSAVHSAVEAFGRLDVVVNNAGYADMAPIEDMSEQAFRDQIDANLYGVVNVTRAALPVLRGQGAGHIIQISSVGGRVGGPGLGAYQTAKWAVGGFSEVLAKEVAHLGIKVTVAEPGAMRTDWAGSSMATPPVSEPYKQVVEPAIARQRAADGNQTGDPARIARILLDITEAEEPPLRLLLGKDAVRVGRYVAETLAASDAKWREVSESV</sequence>
<name>A0ABP9I986_9ACTN</name>
<dbReference type="PRINTS" id="PR00080">
    <property type="entry name" value="SDRFAMILY"/>
</dbReference>
<protein>
    <submittedName>
        <fullName evidence="6">SDR family NAD(P)-dependent oxidoreductase</fullName>
    </submittedName>
</protein>
<dbReference type="Gene3D" id="3.40.50.720">
    <property type="entry name" value="NAD(P)-binding Rossmann-like Domain"/>
    <property type="match status" value="1"/>
</dbReference>
<gene>
    <name evidence="6" type="ORF">GCM10023205_74520</name>
</gene>
<dbReference type="InterPro" id="IPR051911">
    <property type="entry name" value="SDR_oxidoreductase"/>
</dbReference>
<evidence type="ECO:0000256" key="3">
    <source>
        <dbReference type="RuleBase" id="RU000363"/>
    </source>
</evidence>
<comment type="caution">
    <text evidence="6">The sequence shown here is derived from an EMBL/GenBank/DDBJ whole genome shotgun (WGS) entry which is preliminary data.</text>
</comment>
<evidence type="ECO:0000313" key="7">
    <source>
        <dbReference type="Proteomes" id="UP001500466"/>
    </source>
</evidence>
<organism evidence="6 7">
    <name type="scientific">Yinghuangia aomiensis</name>
    <dbReference type="NCBI Taxonomy" id="676205"/>
    <lineage>
        <taxon>Bacteria</taxon>
        <taxon>Bacillati</taxon>
        <taxon>Actinomycetota</taxon>
        <taxon>Actinomycetes</taxon>
        <taxon>Kitasatosporales</taxon>
        <taxon>Streptomycetaceae</taxon>
        <taxon>Yinghuangia</taxon>
    </lineage>
</organism>